<dbReference type="Pfam" id="PF01138">
    <property type="entry name" value="RNase_PH"/>
    <property type="match status" value="1"/>
</dbReference>
<dbReference type="Gene3D" id="3.30.230.70">
    <property type="entry name" value="GHMP Kinase, N-terminal domain"/>
    <property type="match status" value="1"/>
</dbReference>
<dbReference type="EMBL" id="JAJJMB010010520">
    <property type="protein sequence ID" value="KAI3908173.1"/>
    <property type="molecule type" value="Genomic_DNA"/>
</dbReference>
<reference evidence="3" key="1">
    <citation type="submission" date="2022-04" db="EMBL/GenBank/DDBJ databases">
        <title>A functionally conserved STORR gene fusion in Papaver species that diverged 16.8 million years ago.</title>
        <authorList>
            <person name="Catania T."/>
        </authorList>
    </citation>
    <scope>NUCLEOTIDE SEQUENCE</scope>
    <source>
        <strain evidence="3">S-188037</strain>
    </source>
</reference>
<dbReference type="SUPFAM" id="SSF54211">
    <property type="entry name" value="Ribosomal protein S5 domain 2-like"/>
    <property type="match status" value="1"/>
</dbReference>
<sequence length="131" mass="14711">MALGRRPNLQYFLAVQGIPNWRIGGLGLGRISPMLITKEIRFVGLGDSFLRMETARIIRTPIRPLFPAHFYHDVEVMARFLCRNGLDELDTDVMAANATSAALMLSDIPWGGPIGVHVNWNLVLRGYCKFL</sequence>
<organism evidence="3 4">
    <name type="scientific">Papaver atlanticum</name>
    <dbReference type="NCBI Taxonomy" id="357466"/>
    <lineage>
        <taxon>Eukaryota</taxon>
        <taxon>Viridiplantae</taxon>
        <taxon>Streptophyta</taxon>
        <taxon>Embryophyta</taxon>
        <taxon>Tracheophyta</taxon>
        <taxon>Spermatophyta</taxon>
        <taxon>Magnoliopsida</taxon>
        <taxon>Ranunculales</taxon>
        <taxon>Papaveraceae</taxon>
        <taxon>Papaveroideae</taxon>
        <taxon>Papaver</taxon>
    </lineage>
</organism>
<name>A0AAD4SKE3_9MAGN</name>
<keyword evidence="4" id="KW-1185">Reference proteome</keyword>
<dbReference type="PANTHER" id="PTHR11252">
    <property type="entry name" value="POLYRIBONUCLEOTIDE NUCLEOTIDYLTRANSFERASE"/>
    <property type="match status" value="1"/>
</dbReference>
<dbReference type="InterPro" id="IPR012162">
    <property type="entry name" value="PNPase"/>
</dbReference>
<evidence type="ECO:0000259" key="2">
    <source>
        <dbReference type="Pfam" id="PF01138"/>
    </source>
</evidence>
<comment type="caution">
    <text evidence="3">The sequence shown here is derived from an EMBL/GenBank/DDBJ whole genome shotgun (WGS) entry which is preliminary data.</text>
</comment>
<dbReference type="AlphaFoldDB" id="A0AAD4SKE3"/>
<feature type="domain" description="Exoribonuclease phosphorolytic" evidence="2">
    <location>
        <begin position="51"/>
        <end position="109"/>
    </location>
</feature>
<evidence type="ECO:0000313" key="4">
    <source>
        <dbReference type="Proteomes" id="UP001202328"/>
    </source>
</evidence>
<dbReference type="Proteomes" id="UP001202328">
    <property type="component" value="Unassembled WGS sequence"/>
</dbReference>
<dbReference type="GO" id="GO:0000175">
    <property type="term" value="F:3'-5'-RNA exonuclease activity"/>
    <property type="evidence" value="ECO:0007669"/>
    <property type="project" value="TreeGrafter"/>
</dbReference>
<keyword evidence="1" id="KW-0694">RNA-binding</keyword>
<evidence type="ECO:0000256" key="1">
    <source>
        <dbReference type="ARBA" id="ARBA00022884"/>
    </source>
</evidence>
<dbReference type="GO" id="GO:0005739">
    <property type="term" value="C:mitochondrion"/>
    <property type="evidence" value="ECO:0007669"/>
    <property type="project" value="TreeGrafter"/>
</dbReference>
<dbReference type="GO" id="GO:0003723">
    <property type="term" value="F:RNA binding"/>
    <property type="evidence" value="ECO:0007669"/>
    <property type="project" value="UniProtKB-KW"/>
</dbReference>
<dbReference type="InterPro" id="IPR020568">
    <property type="entry name" value="Ribosomal_Su5_D2-typ_SF"/>
</dbReference>
<proteinExistence type="predicted"/>
<dbReference type="GO" id="GO:0009570">
    <property type="term" value="C:chloroplast stroma"/>
    <property type="evidence" value="ECO:0007669"/>
    <property type="project" value="TreeGrafter"/>
</dbReference>
<dbReference type="PANTHER" id="PTHR11252:SF16">
    <property type="entry name" value="POLYRIBONUCLEOTIDE NUCLEOTIDYLTRANSFERASE 2, MITOCHONDRIAL"/>
    <property type="match status" value="1"/>
</dbReference>
<accession>A0AAD4SKE3</accession>
<dbReference type="InterPro" id="IPR027408">
    <property type="entry name" value="PNPase/RNase_PH_dom_sf"/>
</dbReference>
<dbReference type="GO" id="GO:0000958">
    <property type="term" value="P:mitochondrial mRNA catabolic process"/>
    <property type="evidence" value="ECO:0007669"/>
    <property type="project" value="TreeGrafter"/>
</dbReference>
<dbReference type="InterPro" id="IPR001247">
    <property type="entry name" value="ExoRNase_PH_dom1"/>
</dbReference>
<dbReference type="GO" id="GO:0000965">
    <property type="term" value="P:mitochondrial RNA 3'-end processing"/>
    <property type="evidence" value="ECO:0007669"/>
    <property type="project" value="TreeGrafter"/>
</dbReference>
<gene>
    <name evidence="3" type="ORF">MKW98_029474</name>
</gene>
<dbReference type="GO" id="GO:0004654">
    <property type="term" value="F:polyribonucleotide nucleotidyltransferase activity"/>
    <property type="evidence" value="ECO:0007669"/>
    <property type="project" value="InterPro"/>
</dbReference>
<protein>
    <recommendedName>
        <fullName evidence="2">Exoribonuclease phosphorolytic domain-containing protein</fullName>
    </recommendedName>
</protein>
<dbReference type="GO" id="GO:0005829">
    <property type="term" value="C:cytosol"/>
    <property type="evidence" value="ECO:0007669"/>
    <property type="project" value="TreeGrafter"/>
</dbReference>
<evidence type="ECO:0000313" key="3">
    <source>
        <dbReference type="EMBL" id="KAI3908173.1"/>
    </source>
</evidence>